<dbReference type="RefSeq" id="WP_012329469.1">
    <property type="nucleotide sequence ID" value="NC_010509.1"/>
</dbReference>
<dbReference type="KEGG" id="mrd:Mrad2831_6308"/>
<gene>
    <name evidence="2" type="ordered locus">Mrad2831_6308</name>
</gene>
<feature type="signal peptide" evidence="1">
    <location>
        <begin position="1"/>
        <end position="21"/>
    </location>
</feature>
<accession>B1M9Q5</accession>
<organism evidence="2 3">
    <name type="scientific">Methylobacterium radiotolerans (strain ATCC 27329 / DSM 1819 / JCM 2831 / NBRC 15690 / NCIMB 10815 / 0-1)</name>
    <dbReference type="NCBI Taxonomy" id="426355"/>
    <lineage>
        <taxon>Bacteria</taxon>
        <taxon>Pseudomonadati</taxon>
        <taxon>Pseudomonadota</taxon>
        <taxon>Alphaproteobacteria</taxon>
        <taxon>Hyphomicrobiales</taxon>
        <taxon>Methylobacteriaceae</taxon>
        <taxon>Methylobacterium</taxon>
    </lineage>
</organism>
<evidence type="ECO:0000313" key="3">
    <source>
        <dbReference type="Proteomes" id="UP000006589"/>
    </source>
</evidence>
<geneLocation type="plasmid" evidence="2 3">
    <name>pMRAD02</name>
</geneLocation>
<dbReference type="AlphaFoldDB" id="B1M9Q5"/>
<evidence type="ECO:0000313" key="2">
    <source>
        <dbReference type="EMBL" id="ACB28230.1"/>
    </source>
</evidence>
<reference evidence="2 3" key="1">
    <citation type="submission" date="2008-03" db="EMBL/GenBank/DDBJ databases">
        <title>Complete sequence of plasmid2 of Methylobacterium radiotolerans JCM 2831.</title>
        <authorList>
            <consortium name="US DOE Joint Genome Institute"/>
            <person name="Copeland A."/>
            <person name="Lucas S."/>
            <person name="Lapidus A."/>
            <person name="Glavina del Rio T."/>
            <person name="Dalin E."/>
            <person name="Tice H."/>
            <person name="Bruce D."/>
            <person name="Goodwin L."/>
            <person name="Pitluck S."/>
            <person name="Kiss H."/>
            <person name="Brettin T."/>
            <person name="Detter J.C."/>
            <person name="Han C."/>
            <person name="Kuske C.R."/>
            <person name="Schmutz J."/>
            <person name="Larimer F."/>
            <person name="Land M."/>
            <person name="Hauser L."/>
            <person name="Kyrpides N."/>
            <person name="Mikhailova N."/>
            <person name="Marx C.J."/>
            <person name="Richardson P."/>
        </authorList>
    </citation>
    <scope>NUCLEOTIDE SEQUENCE [LARGE SCALE GENOMIC DNA]</scope>
    <source>
        <strain evidence="3">ATCC 27329 / DSM 1819 / JCM 2831 / NBRC 15690 / NCIMB 10815 / 0-1</strain>
        <plasmid evidence="3">Plasmid pMRAD02</plasmid>
    </source>
</reference>
<keyword evidence="2" id="KW-0614">Plasmid</keyword>
<dbReference type="Proteomes" id="UP000006589">
    <property type="component" value="Plasmid pMRAD02"/>
</dbReference>
<proteinExistence type="predicted"/>
<dbReference type="OrthoDB" id="8854539at2"/>
<sequence length="125" mass="13956">MKWILLFGALFLFSIALMDMADAPVRAEQVVTQRRLAEGQRALLVQLQRVGTPDASRLAAEWNEAYPQPDDATVANLLLVVERVKADPSTAASFTVEGKRKDRRELEDKFTPVFGWSDDDPKPGL</sequence>
<evidence type="ECO:0000256" key="1">
    <source>
        <dbReference type="SAM" id="SignalP"/>
    </source>
</evidence>
<dbReference type="GeneID" id="6141878"/>
<dbReference type="EMBL" id="CP001003">
    <property type="protein sequence ID" value="ACB28230.1"/>
    <property type="molecule type" value="Genomic_DNA"/>
</dbReference>
<protein>
    <submittedName>
        <fullName evidence="2">Uncharacterized protein</fullName>
    </submittedName>
</protein>
<feature type="chain" id="PRO_5002765828" evidence="1">
    <location>
        <begin position="22"/>
        <end position="125"/>
    </location>
</feature>
<dbReference type="HOGENOM" id="CLU_1990053_0_0_5"/>
<name>B1M9Q5_METRJ</name>
<keyword evidence="1" id="KW-0732">Signal</keyword>